<sequence>KMSPTNEYDIPTRAAIVALRSVGLGWTEISEKLGNCSPSGAQHLWERIVDRAGSTSLPNLLKHLEDAHRDGRPERFPEGGSVEERLVEMATTDEEHQDLPWRKVAIAVEEDLGIRI</sequence>
<reference evidence="1" key="1">
    <citation type="journal article" date="2020" name="Stud. Mycol.">
        <title>101 Dothideomycetes genomes: a test case for predicting lifestyles and emergence of pathogens.</title>
        <authorList>
            <person name="Haridas S."/>
            <person name="Albert R."/>
            <person name="Binder M."/>
            <person name="Bloem J."/>
            <person name="Labutti K."/>
            <person name="Salamov A."/>
            <person name="Andreopoulos B."/>
            <person name="Baker S."/>
            <person name="Barry K."/>
            <person name="Bills G."/>
            <person name="Bluhm B."/>
            <person name="Cannon C."/>
            <person name="Castanera R."/>
            <person name="Culley D."/>
            <person name="Daum C."/>
            <person name="Ezra D."/>
            <person name="Gonzalez J."/>
            <person name="Henrissat B."/>
            <person name="Kuo A."/>
            <person name="Liang C."/>
            <person name="Lipzen A."/>
            <person name="Lutzoni F."/>
            <person name="Magnuson J."/>
            <person name="Mondo S."/>
            <person name="Nolan M."/>
            <person name="Ohm R."/>
            <person name="Pangilinan J."/>
            <person name="Park H.-J."/>
            <person name="Ramirez L."/>
            <person name="Alfaro M."/>
            <person name="Sun H."/>
            <person name="Tritt A."/>
            <person name="Yoshinaga Y."/>
            <person name="Zwiers L.-H."/>
            <person name="Turgeon B."/>
            <person name="Goodwin S."/>
            <person name="Spatafora J."/>
            <person name="Crous P."/>
            <person name="Grigoriev I."/>
        </authorList>
    </citation>
    <scope>NUCLEOTIDE SEQUENCE</scope>
    <source>
        <strain evidence="1">CBS 207.26</strain>
    </source>
</reference>
<protein>
    <recommendedName>
        <fullName evidence="3">Myb-like domain-containing protein</fullName>
    </recommendedName>
</protein>
<feature type="non-terminal residue" evidence="1">
    <location>
        <position position="116"/>
    </location>
</feature>
<dbReference type="OrthoDB" id="5356981at2759"/>
<dbReference type="EMBL" id="ML994620">
    <property type="protein sequence ID" value="KAF2189871.1"/>
    <property type="molecule type" value="Genomic_DNA"/>
</dbReference>
<accession>A0A6A6EDE1</accession>
<proteinExistence type="predicted"/>
<evidence type="ECO:0008006" key="3">
    <source>
        <dbReference type="Google" id="ProtNLM"/>
    </source>
</evidence>
<dbReference type="AlphaFoldDB" id="A0A6A6EDE1"/>
<gene>
    <name evidence="1" type="ORF">K469DRAFT_461352</name>
</gene>
<keyword evidence="2" id="KW-1185">Reference proteome</keyword>
<name>A0A6A6EDE1_9PEZI</name>
<dbReference type="Proteomes" id="UP000800200">
    <property type="component" value="Unassembled WGS sequence"/>
</dbReference>
<feature type="non-terminal residue" evidence="1">
    <location>
        <position position="1"/>
    </location>
</feature>
<evidence type="ECO:0000313" key="1">
    <source>
        <dbReference type="EMBL" id="KAF2189871.1"/>
    </source>
</evidence>
<evidence type="ECO:0000313" key="2">
    <source>
        <dbReference type="Proteomes" id="UP000800200"/>
    </source>
</evidence>
<organism evidence="1 2">
    <name type="scientific">Zopfia rhizophila CBS 207.26</name>
    <dbReference type="NCBI Taxonomy" id="1314779"/>
    <lineage>
        <taxon>Eukaryota</taxon>
        <taxon>Fungi</taxon>
        <taxon>Dikarya</taxon>
        <taxon>Ascomycota</taxon>
        <taxon>Pezizomycotina</taxon>
        <taxon>Dothideomycetes</taxon>
        <taxon>Dothideomycetes incertae sedis</taxon>
        <taxon>Zopfiaceae</taxon>
        <taxon>Zopfia</taxon>
    </lineage>
</organism>